<evidence type="ECO:0008006" key="3">
    <source>
        <dbReference type="Google" id="ProtNLM"/>
    </source>
</evidence>
<sequence length="231" mass="25992">MNHRNAAHGETISLPTVYHVGNLDEERAVPYTSQEGGELSISVHPDVWEGIIRGDGTATHETLHTYELSNGQAEFYYVDPTAELEAERAWCLDAEYITEVTGYRVTFTDENGDERYLKVKDEGTAQEEAASRQSRYAEEPILTLAAKGVDYWNKAFRQAPEHASPVLIEGLLPIWYASDLDVDGVWWAEQLAPEKRSAPRGCIFQNRLNRWNKEITGTTKPAFDDSPRSSA</sequence>
<dbReference type="AlphaFoldDB" id="A0ABD6C099"/>
<keyword evidence="2" id="KW-1185">Reference proteome</keyword>
<reference evidence="1 2" key="1">
    <citation type="journal article" date="2019" name="Int. J. Syst. Evol. Microbiol.">
        <title>The Global Catalogue of Microorganisms (GCM) 10K type strain sequencing project: providing services to taxonomists for standard genome sequencing and annotation.</title>
        <authorList>
            <consortium name="The Broad Institute Genomics Platform"/>
            <consortium name="The Broad Institute Genome Sequencing Center for Infectious Disease"/>
            <person name="Wu L."/>
            <person name="Ma J."/>
        </authorList>
    </citation>
    <scope>NUCLEOTIDE SEQUENCE [LARGE SCALE GENOMIC DNA]</scope>
    <source>
        <strain evidence="1 2">CGMCC 1.12689</strain>
    </source>
</reference>
<comment type="caution">
    <text evidence="1">The sequence shown here is derived from an EMBL/GenBank/DDBJ whole genome shotgun (WGS) entry which is preliminary data.</text>
</comment>
<dbReference type="Proteomes" id="UP001597185">
    <property type="component" value="Unassembled WGS sequence"/>
</dbReference>
<evidence type="ECO:0000313" key="1">
    <source>
        <dbReference type="EMBL" id="MFD1570084.1"/>
    </source>
</evidence>
<dbReference type="RefSeq" id="WP_256397105.1">
    <property type="nucleotide sequence ID" value="NZ_JANHDL010000004.1"/>
</dbReference>
<name>A0ABD6C099_9EURY</name>
<proteinExistence type="predicted"/>
<organism evidence="1 2">
    <name type="scientific">Halorubrum laminariae</name>
    <dbReference type="NCBI Taxonomy" id="1433523"/>
    <lineage>
        <taxon>Archaea</taxon>
        <taxon>Methanobacteriati</taxon>
        <taxon>Methanobacteriota</taxon>
        <taxon>Stenosarchaea group</taxon>
        <taxon>Halobacteria</taxon>
        <taxon>Halobacteriales</taxon>
        <taxon>Haloferacaceae</taxon>
        <taxon>Halorubrum</taxon>
    </lineage>
</organism>
<accession>A0ABD6C099</accession>
<gene>
    <name evidence="1" type="ORF">ACFR9T_05720</name>
</gene>
<dbReference type="EMBL" id="JBHUDB010000002">
    <property type="protein sequence ID" value="MFD1570084.1"/>
    <property type="molecule type" value="Genomic_DNA"/>
</dbReference>
<protein>
    <recommendedName>
        <fullName evidence="3">Carbohydrate-binding domain-containing protein</fullName>
    </recommendedName>
</protein>
<evidence type="ECO:0000313" key="2">
    <source>
        <dbReference type="Proteomes" id="UP001597185"/>
    </source>
</evidence>